<evidence type="ECO:0000313" key="2">
    <source>
        <dbReference type="Proteomes" id="UP000194266"/>
    </source>
</evidence>
<sequence length="69" mass="7197">MDVTPAAFAPPGAEHGGAELVAYGFPHGYDEGMLASYRALPGPLISGGRVQPGPDETGFRDLLDAARER</sequence>
<comment type="caution">
    <text evidence="1">The sequence shown here is derived from an EMBL/GenBank/DDBJ whole genome shotgun (WGS) entry which is preliminary data.</text>
</comment>
<proteinExistence type="predicted"/>
<dbReference type="EMBL" id="MRYD01000002">
    <property type="protein sequence ID" value="OSZ62329.1"/>
    <property type="molecule type" value="Genomic_DNA"/>
</dbReference>
<accession>A0ABX3YU89</accession>
<dbReference type="Proteomes" id="UP000194266">
    <property type="component" value="Unassembled WGS sequence"/>
</dbReference>
<organism evidence="1 2">
    <name type="scientific">Streptomyces pharetrae CZA14</name>
    <dbReference type="NCBI Taxonomy" id="1144883"/>
    <lineage>
        <taxon>Bacteria</taxon>
        <taxon>Bacillati</taxon>
        <taxon>Actinomycetota</taxon>
        <taxon>Actinomycetes</taxon>
        <taxon>Kitasatosporales</taxon>
        <taxon>Streptomycetaceae</taxon>
        <taxon>Streptomyces</taxon>
    </lineage>
</organism>
<evidence type="ECO:0000313" key="1">
    <source>
        <dbReference type="EMBL" id="OSZ62329.1"/>
    </source>
</evidence>
<gene>
    <name evidence="1" type="ORF">OQI_00995</name>
</gene>
<name>A0ABX3YU89_9ACTN</name>
<reference evidence="1 2" key="1">
    <citation type="submission" date="2016-12" db="EMBL/GenBank/DDBJ databases">
        <title>Genome Mining:The Detection of Biosynthetic Gene Clusters to Aid in the Expression of Curamycin A produced by Streptomyces sp. strain CZA14.</title>
        <authorList>
            <person name="Durrell K.A."/>
            <person name="Kirby B.M."/>
            <person name="Khan W."/>
            <person name="Mthethwa T."/>
            <person name="Le Roes-Hill M."/>
        </authorList>
    </citation>
    <scope>NUCLEOTIDE SEQUENCE [LARGE SCALE GENOMIC DNA]</scope>
    <source>
        <strain evidence="1 2">CZA14</strain>
    </source>
</reference>
<keyword evidence="2" id="KW-1185">Reference proteome</keyword>
<protein>
    <submittedName>
        <fullName evidence="1">Uncharacterized protein</fullName>
    </submittedName>
</protein>